<sequence>MKKRVVITGAGVISPIGSGVELFWENVKKGKCGVSEIEAFDTTDYTVKIAAEVKDFDPKNYMEKKEAKRQDRYCQFAVAASELAVKDSGLNIDAINNERFGVIIGSAVGGIQTIEDEIGKLNEKGPDRVSTFFIPMMLPNIASGIVAIKYKAKGINFCPVTACASGSNAIGEAYKRIKDGICDIMLAGGTEAAITRASIAGFTSLTALSTSTDANRASIPFDKDRDGFVMGEGSGILVLEEYDHAIKRGAKIYAEVAGYGSTCDAYHITSPDPSAEGSSRSMQDAIDDAGITTNEIGYINAHGTSTPYNDKFETLAIKKIFNEKAKEIPVSSTKSMTAHMLGAAGAVEAIICAKALQDSFIPATINYLNPDPDCDLDYVPNEGRAKEIEYALSTSLGFGGHNAALVIKKYNNK</sequence>
<accession>A0ABS4GFD1</accession>
<evidence type="ECO:0000256" key="6">
    <source>
        <dbReference type="ARBA" id="ARBA00022679"/>
    </source>
</evidence>
<organism evidence="17 18">
    <name type="scientific">Sedimentibacter acidaminivorans</name>
    <dbReference type="NCBI Taxonomy" id="913099"/>
    <lineage>
        <taxon>Bacteria</taxon>
        <taxon>Bacillati</taxon>
        <taxon>Bacillota</taxon>
        <taxon>Tissierellia</taxon>
        <taxon>Sedimentibacter</taxon>
    </lineage>
</organism>
<keyword evidence="5 14" id="KW-0444">Lipid biosynthesis</keyword>
<dbReference type="Pfam" id="PF00109">
    <property type="entry name" value="ketoacyl-synt"/>
    <property type="match status" value="1"/>
</dbReference>
<dbReference type="Pfam" id="PF02801">
    <property type="entry name" value="Ketoacyl-synt_C"/>
    <property type="match status" value="1"/>
</dbReference>
<comment type="caution">
    <text evidence="17">The sequence shown here is derived from an EMBL/GenBank/DDBJ whole genome shotgun (WGS) entry which is preliminary data.</text>
</comment>
<proteinExistence type="inferred from homology"/>
<dbReference type="SMART" id="SM00825">
    <property type="entry name" value="PKS_KS"/>
    <property type="match status" value="1"/>
</dbReference>
<dbReference type="EMBL" id="JAGGKS010000006">
    <property type="protein sequence ID" value="MBP1926405.1"/>
    <property type="molecule type" value="Genomic_DNA"/>
</dbReference>
<evidence type="ECO:0000256" key="13">
    <source>
        <dbReference type="ARBA" id="ARBA00047659"/>
    </source>
</evidence>
<dbReference type="Proteomes" id="UP001519342">
    <property type="component" value="Unassembled WGS sequence"/>
</dbReference>
<evidence type="ECO:0000256" key="10">
    <source>
        <dbReference type="ARBA" id="ARBA00023315"/>
    </source>
</evidence>
<evidence type="ECO:0000256" key="12">
    <source>
        <dbReference type="ARBA" id="ARBA00047318"/>
    </source>
</evidence>
<evidence type="ECO:0000256" key="15">
    <source>
        <dbReference type="RuleBase" id="RU003694"/>
    </source>
</evidence>
<dbReference type="InterPro" id="IPR000794">
    <property type="entry name" value="Beta-ketoacyl_synthase"/>
</dbReference>
<dbReference type="InterPro" id="IPR016039">
    <property type="entry name" value="Thiolase-like"/>
</dbReference>
<dbReference type="RefSeq" id="WP_209512137.1">
    <property type="nucleotide sequence ID" value="NZ_JAGGKS010000006.1"/>
</dbReference>
<dbReference type="PROSITE" id="PS52004">
    <property type="entry name" value="KS3_2"/>
    <property type="match status" value="1"/>
</dbReference>
<keyword evidence="6 14" id="KW-0808">Transferase</keyword>
<dbReference type="NCBIfam" id="NF005589">
    <property type="entry name" value="PRK07314.1"/>
    <property type="match status" value="1"/>
</dbReference>
<evidence type="ECO:0000256" key="2">
    <source>
        <dbReference type="ARBA" id="ARBA00008467"/>
    </source>
</evidence>
<reference evidence="17 18" key="1">
    <citation type="submission" date="2021-03" db="EMBL/GenBank/DDBJ databases">
        <title>Genomic Encyclopedia of Type Strains, Phase IV (KMG-IV): sequencing the most valuable type-strain genomes for metagenomic binning, comparative biology and taxonomic classification.</title>
        <authorList>
            <person name="Goeker M."/>
        </authorList>
    </citation>
    <scope>NUCLEOTIDE SEQUENCE [LARGE SCALE GENOMIC DNA]</scope>
    <source>
        <strain evidence="17 18">DSM 24004</strain>
    </source>
</reference>
<keyword evidence="9 14" id="KW-0275">Fatty acid biosynthesis</keyword>
<evidence type="ECO:0000256" key="8">
    <source>
        <dbReference type="ARBA" id="ARBA00023098"/>
    </source>
</evidence>
<dbReference type="EC" id="2.3.1.179" evidence="3 14"/>
<dbReference type="NCBIfam" id="TIGR03150">
    <property type="entry name" value="fabF"/>
    <property type="match status" value="1"/>
</dbReference>
<evidence type="ECO:0000256" key="14">
    <source>
        <dbReference type="PIRNR" id="PIRNR000447"/>
    </source>
</evidence>
<dbReference type="InterPro" id="IPR014030">
    <property type="entry name" value="Ketoacyl_synth_N"/>
</dbReference>
<dbReference type="InterPro" id="IPR014031">
    <property type="entry name" value="Ketoacyl_synth_C"/>
</dbReference>
<dbReference type="InterPro" id="IPR018201">
    <property type="entry name" value="Ketoacyl_synth_AS"/>
</dbReference>
<evidence type="ECO:0000256" key="11">
    <source>
        <dbReference type="ARBA" id="ARBA00024006"/>
    </source>
</evidence>
<gene>
    <name evidence="17" type="ORF">J2Z76_002270</name>
</gene>
<evidence type="ECO:0000256" key="7">
    <source>
        <dbReference type="ARBA" id="ARBA00022832"/>
    </source>
</evidence>
<keyword evidence="18" id="KW-1185">Reference proteome</keyword>
<dbReference type="PIRSF" id="PIRSF000447">
    <property type="entry name" value="KAS_II"/>
    <property type="match status" value="1"/>
</dbReference>
<evidence type="ECO:0000313" key="17">
    <source>
        <dbReference type="EMBL" id="MBP1926405.1"/>
    </source>
</evidence>
<dbReference type="Gene3D" id="3.40.47.10">
    <property type="match status" value="1"/>
</dbReference>
<evidence type="ECO:0000313" key="18">
    <source>
        <dbReference type="Proteomes" id="UP001519342"/>
    </source>
</evidence>
<evidence type="ECO:0000256" key="5">
    <source>
        <dbReference type="ARBA" id="ARBA00022516"/>
    </source>
</evidence>
<evidence type="ECO:0000256" key="3">
    <source>
        <dbReference type="ARBA" id="ARBA00012356"/>
    </source>
</evidence>
<comment type="pathway">
    <text evidence="1 14">Lipid metabolism; fatty acid biosynthesis.</text>
</comment>
<protein>
    <recommendedName>
        <fullName evidence="4 14">3-oxoacyl-[acyl-carrier-protein] synthase 2</fullName>
        <ecNumber evidence="3 14">2.3.1.179</ecNumber>
    </recommendedName>
</protein>
<dbReference type="InterPro" id="IPR017568">
    <property type="entry name" value="3-oxoacyl-ACP_synth-2"/>
</dbReference>
<keyword evidence="10 14" id="KW-0012">Acyltransferase</keyword>
<dbReference type="SUPFAM" id="SSF53901">
    <property type="entry name" value="Thiolase-like"/>
    <property type="match status" value="2"/>
</dbReference>
<dbReference type="PANTHER" id="PTHR11712:SF336">
    <property type="entry name" value="3-OXOACYL-[ACYL-CARRIER-PROTEIN] SYNTHASE, MITOCHONDRIAL"/>
    <property type="match status" value="1"/>
</dbReference>
<comment type="catalytic activity">
    <reaction evidence="13 14">
        <text>a fatty acyl-[ACP] + malonyl-[ACP] + H(+) = a 3-oxoacyl-[ACP] + holo-[ACP] + CO2</text>
        <dbReference type="Rhea" id="RHEA:22836"/>
        <dbReference type="Rhea" id="RHEA-COMP:9623"/>
        <dbReference type="Rhea" id="RHEA-COMP:9685"/>
        <dbReference type="Rhea" id="RHEA-COMP:9916"/>
        <dbReference type="Rhea" id="RHEA-COMP:14125"/>
        <dbReference type="ChEBI" id="CHEBI:15378"/>
        <dbReference type="ChEBI" id="CHEBI:16526"/>
        <dbReference type="ChEBI" id="CHEBI:64479"/>
        <dbReference type="ChEBI" id="CHEBI:78449"/>
        <dbReference type="ChEBI" id="CHEBI:78776"/>
        <dbReference type="ChEBI" id="CHEBI:138651"/>
    </reaction>
</comment>
<comment type="similarity">
    <text evidence="2 14 15">Belongs to the thiolase-like superfamily. Beta-ketoacyl-ACP synthases family.</text>
</comment>
<dbReference type="PROSITE" id="PS00606">
    <property type="entry name" value="KS3_1"/>
    <property type="match status" value="1"/>
</dbReference>
<evidence type="ECO:0000256" key="4">
    <source>
        <dbReference type="ARBA" id="ARBA00014657"/>
    </source>
</evidence>
<evidence type="ECO:0000256" key="9">
    <source>
        <dbReference type="ARBA" id="ARBA00023160"/>
    </source>
</evidence>
<dbReference type="GO" id="GO:0004315">
    <property type="term" value="F:3-oxoacyl-[acyl-carrier-protein] synthase activity"/>
    <property type="evidence" value="ECO:0007669"/>
    <property type="project" value="UniProtKB-EC"/>
</dbReference>
<dbReference type="PANTHER" id="PTHR11712">
    <property type="entry name" value="POLYKETIDE SYNTHASE-RELATED"/>
    <property type="match status" value="1"/>
</dbReference>
<name>A0ABS4GFD1_9FIRM</name>
<dbReference type="InterPro" id="IPR020841">
    <property type="entry name" value="PKS_Beta-ketoAc_synthase_dom"/>
</dbReference>
<evidence type="ECO:0000256" key="1">
    <source>
        <dbReference type="ARBA" id="ARBA00005194"/>
    </source>
</evidence>
<feature type="domain" description="Ketosynthase family 3 (KS3)" evidence="16">
    <location>
        <begin position="2"/>
        <end position="409"/>
    </location>
</feature>
<keyword evidence="7" id="KW-0276">Fatty acid metabolism</keyword>
<dbReference type="CDD" id="cd00834">
    <property type="entry name" value="KAS_I_II"/>
    <property type="match status" value="1"/>
</dbReference>
<comment type="function">
    <text evidence="11 14">Involved in the type II fatty acid elongation cycle. Catalyzes the elongation of a wide range of acyl-ACP by the addition of two carbons from malonyl-ACP to an acyl acceptor. Can efficiently catalyze the conversion of palmitoleoyl-ACP (cis-hexadec-9-enoyl-ACP) to cis-vaccenoyl-ACP (cis-octadec-11-enoyl-ACP), an essential step in the thermal regulation of fatty acid composition.</text>
</comment>
<evidence type="ECO:0000259" key="16">
    <source>
        <dbReference type="PROSITE" id="PS52004"/>
    </source>
</evidence>
<comment type="catalytic activity">
    <reaction evidence="12 14">
        <text>(9Z)-hexadecenoyl-[ACP] + malonyl-[ACP] + H(+) = 3-oxo-(11Z)-octadecenoyl-[ACP] + holo-[ACP] + CO2</text>
        <dbReference type="Rhea" id="RHEA:55040"/>
        <dbReference type="Rhea" id="RHEA-COMP:9623"/>
        <dbReference type="Rhea" id="RHEA-COMP:9685"/>
        <dbReference type="Rhea" id="RHEA-COMP:10800"/>
        <dbReference type="Rhea" id="RHEA-COMP:14074"/>
        <dbReference type="ChEBI" id="CHEBI:15378"/>
        <dbReference type="ChEBI" id="CHEBI:16526"/>
        <dbReference type="ChEBI" id="CHEBI:64479"/>
        <dbReference type="ChEBI" id="CHEBI:78449"/>
        <dbReference type="ChEBI" id="CHEBI:83989"/>
        <dbReference type="ChEBI" id="CHEBI:138538"/>
        <dbReference type="EC" id="2.3.1.179"/>
    </reaction>
</comment>
<keyword evidence="8" id="KW-0443">Lipid metabolism</keyword>